<evidence type="ECO:0000313" key="3">
    <source>
        <dbReference type="EMBL" id="KAK4251313.1"/>
    </source>
</evidence>
<reference evidence="3" key="1">
    <citation type="journal article" date="2023" name="Mol. Phylogenet. Evol.">
        <title>Genome-scale phylogeny and comparative genomics of the fungal order Sordariales.</title>
        <authorList>
            <person name="Hensen N."/>
            <person name="Bonometti L."/>
            <person name="Westerberg I."/>
            <person name="Brannstrom I.O."/>
            <person name="Guillou S."/>
            <person name="Cros-Aarteil S."/>
            <person name="Calhoun S."/>
            <person name="Haridas S."/>
            <person name="Kuo A."/>
            <person name="Mondo S."/>
            <person name="Pangilinan J."/>
            <person name="Riley R."/>
            <person name="LaButti K."/>
            <person name="Andreopoulos B."/>
            <person name="Lipzen A."/>
            <person name="Chen C."/>
            <person name="Yan M."/>
            <person name="Daum C."/>
            <person name="Ng V."/>
            <person name="Clum A."/>
            <person name="Steindorff A."/>
            <person name="Ohm R.A."/>
            <person name="Martin F."/>
            <person name="Silar P."/>
            <person name="Natvig D.O."/>
            <person name="Lalanne C."/>
            <person name="Gautier V."/>
            <person name="Ament-Velasquez S.L."/>
            <person name="Kruys A."/>
            <person name="Hutchinson M.I."/>
            <person name="Powell A.J."/>
            <person name="Barry K."/>
            <person name="Miller A.N."/>
            <person name="Grigoriev I.V."/>
            <person name="Debuchy R."/>
            <person name="Gladieux P."/>
            <person name="Hiltunen Thoren M."/>
            <person name="Johannesson H."/>
        </authorList>
    </citation>
    <scope>NUCLEOTIDE SEQUENCE</scope>
    <source>
        <strain evidence="3">CBS 359.72</strain>
    </source>
</reference>
<gene>
    <name evidence="3" type="ORF">C7999DRAFT_37654</name>
</gene>
<keyword evidence="1" id="KW-0812">Transmembrane</keyword>
<organism evidence="3 4">
    <name type="scientific">Corynascus novoguineensis</name>
    <dbReference type="NCBI Taxonomy" id="1126955"/>
    <lineage>
        <taxon>Eukaryota</taxon>
        <taxon>Fungi</taxon>
        <taxon>Dikarya</taxon>
        <taxon>Ascomycota</taxon>
        <taxon>Pezizomycotina</taxon>
        <taxon>Sordariomycetes</taxon>
        <taxon>Sordariomycetidae</taxon>
        <taxon>Sordariales</taxon>
        <taxon>Chaetomiaceae</taxon>
        <taxon>Corynascus</taxon>
    </lineage>
</organism>
<dbReference type="AlphaFoldDB" id="A0AAN7HU73"/>
<feature type="transmembrane region" description="Helical" evidence="1">
    <location>
        <begin position="186"/>
        <end position="206"/>
    </location>
</feature>
<accession>A0AAN7HU73</accession>
<reference evidence="3" key="2">
    <citation type="submission" date="2023-05" db="EMBL/GenBank/DDBJ databases">
        <authorList>
            <consortium name="Lawrence Berkeley National Laboratory"/>
            <person name="Steindorff A."/>
            <person name="Hensen N."/>
            <person name="Bonometti L."/>
            <person name="Westerberg I."/>
            <person name="Brannstrom I.O."/>
            <person name="Guillou S."/>
            <person name="Cros-Aarteil S."/>
            <person name="Calhoun S."/>
            <person name="Haridas S."/>
            <person name="Kuo A."/>
            <person name="Mondo S."/>
            <person name="Pangilinan J."/>
            <person name="Riley R."/>
            <person name="Labutti K."/>
            <person name="Andreopoulos B."/>
            <person name="Lipzen A."/>
            <person name="Chen C."/>
            <person name="Yanf M."/>
            <person name="Daum C."/>
            <person name="Ng V."/>
            <person name="Clum A."/>
            <person name="Ohm R."/>
            <person name="Martin F."/>
            <person name="Silar P."/>
            <person name="Natvig D."/>
            <person name="Lalanne C."/>
            <person name="Gautier V."/>
            <person name="Ament-Velasquez S.L."/>
            <person name="Kruys A."/>
            <person name="Hutchinson M.I."/>
            <person name="Powell A.J."/>
            <person name="Barry K."/>
            <person name="Miller A.N."/>
            <person name="Grigoriev I.V."/>
            <person name="Debuchy R."/>
            <person name="Gladieux P."/>
            <person name="Thoren M.H."/>
            <person name="Johannesson H."/>
        </authorList>
    </citation>
    <scope>NUCLEOTIDE SEQUENCE</scope>
    <source>
        <strain evidence="3">CBS 359.72</strain>
    </source>
</reference>
<dbReference type="Proteomes" id="UP001303647">
    <property type="component" value="Unassembled WGS sequence"/>
</dbReference>
<sequence length="295" mass="34325">MALALVVLLWRGVLEYVQYRVNSSNVLNQADRLQDVLFDDDTFSNSKLYFWAINLIHELIKLLDDSIQQWTLYRSQAVTPWKDRKASKADDNYYWYQKSQEALASAEQQGEEACTELESLKREFQEDLERIIIMRDGLFNANAVMESRSSTRLGENVKLLTFVSISFLPLGLCVAIWSVNESYSRASLAVVTVIVAAVTYILTLNLNNVIWGLRKLYAPVRRDLILVMTEDPSWEDLGRRFQAFERFKTGHRQPLEWVILRFFFKRLLRVHLQVLYILRAWATKKKRSDVGGSEA</sequence>
<dbReference type="EMBL" id="MU857606">
    <property type="protein sequence ID" value="KAK4251313.1"/>
    <property type="molecule type" value="Genomic_DNA"/>
</dbReference>
<evidence type="ECO:0000256" key="1">
    <source>
        <dbReference type="SAM" id="Phobius"/>
    </source>
</evidence>
<evidence type="ECO:0000256" key="2">
    <source>
        <dbReference type="SAM" id="SignalP"/>
    </source>
</evidence>
<keyword evidence="1" id="KW-1133">Transmembrane helix</keyword>
<evidence type="ECO:0000313" key="4">
    <source>
        <dbReference type="Proteomes" id="UP001303647"/>
    </source>
</evidence>
<keyword evidence="4" id="KW-1185">Reference proteome</keyword>
<keyword evidence="2" id="KW-0732">Signal</keyword>
<feature type="transmembrane region" description="Helical" evidence="1">
    <location>
        <begin position="159"/>
        <end position="179"/>
    </location>
</feature>
<feature type="chain" id="PRO_5042981112" evidence="2">
    <location>
        <begin position="16"/>
        <end position="295"/>
    </location>
</feature>
<comment type="caution">
    <text evidence="3">The sequence shown here is derived from an EMBL/GenBank/DDBJ whole genome shotgun (WGS) entry which is preliminary data.</text>
</comment>
<name>A0AAN7HU73_9PEZI</name>
<protein>
    <submittedName>
        <fullName evidence="3">Uncharacterized protein</fullName>
    </submittedName>
</protein>
<feature type="signal peptide" evidence="2">
    <location>
        <begin position="1"/>
        <end position="15"/>
    </location>
</feature>
<keyword evidence="1" id="KW-0472">Membrane</keyword>
<proteinExistence type="predicted"/>